<dbReference type="EMBL" id="JAVRHR010000001">
    <property type="protein sequence ID" value="MDT0606741.1"/>
    <property type="molecule type" value="Genomic_DNA"/>
</dbReference>
<dbReference type="SUPFAM" id="SSF51621">
    <property type="entry name" value="Phosphoenolpyruvate/pyruvate domain"/>
    <property type="match status" value="1"/>
</dbReference>
<dbReference type="SUPFAM" id="SSF50800">
    <property type="entry name" value="PK beta-barrel domain-like"/>
    <property type="match status" value="1"/>
</dbReference>
<gene>
    <name evidence="14" type="ORF">RM706_06850</name>
</gene>
<evidence type="ECO:0000256" key="7">
    <source>
        <dbReference type="ARBA" id="ARBA00022777"/>
    </source>
</evidence>
<evidence type="ECO:0000256" key="1">
    <source>
        <dbReference type="ARBA" id="ARBA00004997"/>
    </source>
</evidence>
<evidence type="ECO:0000313" key="14">
    <source>
        <dbReference type="EMBL" id="MDT0606741.1"/>
    </source>
</evidence>
<keyword evidence="7 12" id="KW-0418">Kinase</keyword>
<dbReference type="Pfam" id="PF00224">
    <property type="entry name" value="PK"/>
    <property type="match status" value="1"/>
</dbReference>
<accession>A0ABU3A984</accession>
<evidence type="ECO:0000256" key="2">
    <source>
        <dbReference type="ARBA" id="ARBA00008663"/>
    </source>
</evidence>
<proteinExistence type="inferred from homology"/>
<keyword evidence="8" id="KW-0067">ATP-binding</keyword>
<dbReference type="InterPro" id="IPR001697">
    <property type="entry name" value="Pyr_Knase"/>
</dbReference>
<name>A0ABU3A984_9FLAO</name>
<evidence type="ECO:0000313" key="15">
    <source>
        <dbReference type="Proteomes" id="UP001255246"/>
    </source>
</evidence>
<dbReference type="EC" id="2.7.1.40" evidence="3 12"/>
<keyword evidence="4 12" id="KW-0808">Transferase</keyword>
<dbReference type="InterPro" id="IPR040442">
    <property type="entry name" value="Pyrv_kinase-like_dom_sf"/>
</dbReference>
<comment type="similarity">
    <text evidence="2 12">Belongs to the pyruvate kinase family.</text>
</comment>
<dbReference type="InterPro" id="IPR011037">
    <property type="entry name" value="Pyrv_Knase-like_insert_dom_sf"/>
</dbReference>
<protein>
    <recommendedName>
        <fullName evidence="3 12">Pyruvate kinase</fullName>
        <ecNumber evidence="3 12">2.7.1.40</ecNumber>
    </recommendedName>
</protein>
<dbReference type="InterPro" id="IPR015793">
    <property type="entry name" value="Pyrv_Knase_brl"/>
</dbReference>
<keyword evidence="11 14" id="KW-0670">Pyruvate</keyword>
<organism evidence="14 15">
    <name type="scientific">Croceitalea rosinachiae</name>
    <dbReference type="NCBI Taxonomy" id="3075596"/>
    <lineage>
        <taxon>Bacteria</taxon>
        <taxon>Pseudomonadati</taxon>
        <taxon>Bacteroidota</taxon>
        <taxon>Flavobacteriia</taxon>
        <taxon>Flavobacteriales</taxon>
        <taxon>Flavobacteriaceae</taxon>
        <taxon>Croceitalea</taxon>
    </lineage>
</organism>
<dbReference type="PRINTS" id="PR01050">
    <property type="entry name" value="PYRUVTKNASE"/>
</dbReference>
<evidence type="ECO:0000256" key="8">
    <source>
        <dbReference type="ARBA" id="ARBA00022840"/>
    </source>
</evidence>
<evidence type="ECO:0000256" key="4">
    <source>
        <dbReference type="ARBA" id="ARBA00022679"/>
    </source>
</evidence>
<dbReference type="Proteomes" id="UP001255246">
    <property type="component" value="Unassembled WGS sequence"/>
</dbReference>
<dbReference type="GO" id="GO:0016301">
    <property type="term" value="F:kinase activity"/>
    <property type="evidence" value="ECO:0007669"/>
    <property type="project" value="UniProtKB-KW"/>
</dbReference>
<comment type="caution">
    <text evidence="14">The sequence shown here is derived from an EMBL/GenBank/DDBJ whole genome shotgun (WGS) entry which is preliminary data.</text>
</comment>
<comment type="pathway">
    <text evidence="1 12">Carbohydrate degradation; glycolysis; pyruvate from D-glyceraldehyde 3-phosphate: step 5/5.</text>
</comment>
<dbReference type="Gene3D" id="3.20.20.60">
    <property type="entry name" value="Phosphoenolpyruvate-binding domains"/>
    <property type="match status" value="1"/>
</dbReference>
<reference evidence="14 15" key="1">
    <citation type="submission" date="2023-09" db="EMBL/GenBank/DDBJ databases">
        <authorList>
            <person name="Rey-Velasco X."/>
        </authorList>
    </citation>
    <scope>NUCLEOTIDE SEQUENCE [LARGE SCALE GENOMIC DNA]</scope>
    <source>
        <strain evidence="14 15">F388</strain>
    </source>
</reference>
<evidence type="ECO:0000256" key="3">
    <source>
        <dbReference type="ARBA" id="ARBA00012142"/>
    </source>
</evidence>
<keyword evidence="15" id="KW-1185">Reference proteome</keyword>
<dbReference type="PANTHER" id="PTHR11817">
    <property type="entry name" value="PYRUVATE KINASE"/>
    <property type="match status" value="1"/>
</dbReference>
<sequence>MTLVKDKALGILPQFNEQGKLVKEAILSCQLPEVFKNVKQGEPIFFDDGKIEGIICGVGANQFQVKIINAKESGSKLKAEKGINLPTIDLGISGLTLKDKVDLSFVAHHADIINFSFVNSAEDVEELYTELKALGVLQKLSVVLKIETRIAFENLLPILLSAMKVNTIGVMIARGDLAIETGWQHIGAVQDEILSTCSAAHVPVIWATQVLENLAKSGLPSRSEMTDVSSSLKAECVMLNKGPYVNEAIRLLDKILISSENHRQKKERMLPQMKKVER</sequence>
<keyword evidence="6" id="KW-0547">Nucleotide-binding</keyword>
<evidence type="ECO:0000256" key="11">
    <source>
        <dbReference type="ARBA" id="ARBA00023317"/>
    </source>
</evidence>
<evidence type="ECO:0000256" key="10">
    <source>
        <dbReference type="ARBA" id="ARBA00023152"/>
    </source>
</evidence>
<evidence type="ECO:0000259" key="13">
    <source>
        <dbReference type="Pfam" id="PF00224"/>
    </source>
</evidence>
<evidence type="ECO:0000256" key="6">
    <source>
        <dbReference type="ARBA" id="ARBA00022741"/>
    </source>
</evidence>
<evidence type="ECO:0000256" key="12">
    <source>
        <dbReference type="RuleBase" id="RU000504"/>
    </source>
</evidence>
<evidence type="ECO:0000256" key="5">
    <source>
        <dbReference type="ARBA" id="ARBA00022723"/>
    </source>
</evidence>
<dbReference type="RefSeq" id="WP_311350465.1">
    <property type="nucleotide sequence ID" value="NZ_JAVRHR010000001.1"/>
</dbReference>
<keyword evidence="10 12" id="KW-0324">Glycolysis</keyword>
<keyword evidence="9 12" id="KW-0460">Magnesium</keyword>
<evidence type="ECO:0000256" key="9">
    <source>
        <dbReference type="ARBA" id="ARBA00022842"/>
    </source>
</evidence>
<comment type="catalytic activity">
    <reaction evidence="12">
        <text>pyruvate + ATP = phosphoenolpyruvate + ADP + H(+)</text>
        <dbReference type="Rhea" id="RHEA:18157"/>
        <dbReference type="ChEBI" id="CHEBI:15361"/>
        <dbReference type="ChEBI" id="CHEBI:15378"/>
        <dbReference type="ChEBI" id="CHEBI:30616"/>
        <dbReference type="ChEBI" id="CHEBI:58702"/>
        <dbReference type="ChEBI" id="CHEBI:456216"/>
        <dbReference type="EC" id="2.7.1.40"/>
    </reaction>
</comment>
<dbReference type="InterPro" id="IPR015813">
    <property type="entry name" value="Pyrv/PenolPyrv_kinase-like_dom"/>
</dbReference>
<keyword evidence="5" id="KW-0479">Metal-binding</keyword>
<feature type="domain" description="Pyruvate kinase barrel" evidence="13">
    <location>
        <begin position="23"/>
        <end position="240"/>
    </location>
</feature>